<reference evidence="10 11" key="1">
    <citation type="journal article" date="2015" name="Genome Announc.">
        <title>Expanding the biotechnology potential of lactobacilli through comparative genomics of 213 strains and associated genera.</title>
        <authorList>
            <person name="Sun Z."/>
            <person name="Harris H.M."/>
            <person name="McCann A."/>
            <person name="Guo C."/>
            <person name="Argimon S."/>
            <person name="Zhang W."/>
            <person name="Yang X."/>
            <person name="Jeffery I.B."/>
            <person name="Cooney J.C."/>
            <person name="Kagawa T.F."/>
            <person name="Liu W."/>
            <person name="Song Y."/>
            <person name="Salvetti E."/>
            <person name="Wrobel A."/>
            <person name="Rasinkangas P."/>
            <person name="Parkhill J."/>
            <person name="Rea M.C."/>
            <person name="O'Sullivan O."/>
            <person name="Ritari J."/>
            <person name="Douillard F.P."/>
            <person name="Paul Ross R."/>
            <person name="Yang R."/>
            <person name="Briner A.E."/>
            <person name="Felis G.E."/>
            <person name="de Vos W.M."/>
            <person name="Barrangou R."/>
            <person name="Klaenhammer T.R."/>
            <person name="Caufield P.W."/>
            <person name="Cui Y."/>
            <person name="Zhang H."/>
            <person name="O'Toole P.W."/>
        </authorList>
    </citation>
    <scope>NUCLEOTIDE SEQUENCE [LARGE SCALE GENOMIC DNA]</scope>
    <source>
        <strain evidence="10 11">DSM 20653</strain>
    </source>
</reference>
<dbReference type="NCBIfam" id="TIGR01534">
    <property type="entry name" value="GAPDH-I"/>
    <property type="match status" value="1"/>
</dbReference>
<dbReference type="SUPFAM" id="SSF55347">
    <property type="entry name" value="Glyceraldehyde-3-phosphate dehydrogenase-like, C-terminal domain"/>
    <property type="match status" value="1"/>
</dbReference>
<keyword evidence="11" id="KW-1185">Reference proteome</keyword>
<dbReference type="GO" id="GO:0051287">
    <property type="term" value="F:NAD binding"/>
    <property type="evidence" value="ECO:0007669"/>
    <property type="project" value="InterPro"/>
</dbReference>
<comment type="similarity">
    <text evidence="1 8">Belongs to the glyceraldehyde-3-phosphate dehydrogenase family.</text>
</comment>
<feature type="binding site" evidence="6">
    <location>
        <position position="123"/>
    </location>
    <ligand>
        <name>NAD(+)</name>
        <dbReference type="ChEBI" id="CHEBI:57540"/>
    </ligand>
</feature>
<feature type="site" description="Activates thiol group during catalysis" evidence="7">
    <location>
        <position position="180"/>
    </location>
</feature>
<dbReference type="InterPro" id="IPR036291">
    <property type="entry name" value="NAD(P)-bd_dom_sf"/>
</dbReference>
<feature type="binding site" evidence="6">
    <location>
        <position position="317"/>
    </location>
    <ligand>
        <name>NAD(+)</name>
        <dbReference type="ChEBI" id="CHEBI:57540"/>
    </ligand>
</feature>
<dbReference type="EMBL" id="AYYZ01000002">
    <property type="protein sequence ID" value="KRM53455.1"/>
    <property type="molecule type" value="Genomic_DNA"/>
</dbReference>
<dbReference type="PIRSF" id="PIRSF000149">
    <property type="entry name" value="GAP_DH"/>
    <property type="match status" value="1"/>
</dbReference>
<accession>A0A0R1ZGJ2</accession>
<dbReference type="FunFam" id="3.30.360.10:FF:000002">
    <property type="entry name" value="Glyceraldehyde-3-phosphate dehydrogenase"/>
    <property type="match status" value="1"/>
</dbReference>
<organism evidence="10 11">
    <name type="scientific">Ligilactobacillus araffinosus DSM 20653</name>
    <dbReference type="NCBI Taxonomy" id="1423820"/>
    <lineage>
        <taxon>Bacteria</taxon>
        <taxon>Bacillati</taxon>
        <taxon>Bacillota</taxon>
        <taxon>Bacilli</taxon>
        <taxon>Lactobacillales</taxon>
        <taxon>Lactobacillaceae</taxon>
        <taxon>Ligilactobacillus</taxon>
    </lineage>
</organism>
<dbReference type="SMART" id="SM00846">
    <property type="entry name" value="Gp_dh_N"/>
    <property type="match status" value="1"/>
</dbReference>
<dbReference type="PANTHER" id="PTHR43148">
    <property type="entry name" value="GLYCERALDEHYDE-3-PHOSPHATE DEHYDROGENASE 2"/>
    <property type="match status" value="1"/>
</dbReference>
<dbReference type="Proteomes" id="UP000051291">
    <property type="component" value="Unassembled WGS sequence"/>
</dbReference>
<protein>
    <recommendedName>
        <fullName evidence="2">Glyceraldehyde-3-phosphate dehydrogenase</fullName>
    </recommendedName>
</protein>
<evidence type="ECO:0000259" key="9">
    <source>
        <dbReference type="SMART" id="SM00846"/>
    </source>
</evidence>
<dbReference type="CDD" id="cd05214">
    <property type="entry name" value="GAPDH_I_N"/>
    <property type="match status" value="1"/>
</dbReference>
<keyword evidence="6" id="KW-0547">Nucleotide-binding</keyword>
<dbReference type="SUPFAM" id="SSF51735">
    <property type="entry name" value="NAD(P)-binding Rossmann-fold domains"/>
    <property type="match status" value="1"/>
</dbReference>
<evidence type="ECO:0000313" key="10">
    <source>
        <dbReference type="EMBL" id="KRM53455.1"/>
    </source>
</evidence>
<evidence type="ECO:0000256" key="4">
    <source>
        <dbReference type="PIRSR" id="PIRSR000149-1"/>
    </source>
</evidence>
<evidence type="ECO:0000256" key="5">
    <source>
        <dbReference type="PIRSR" id="PIRSR000149-2"/>
    </source>
</evidence>
<evidence type="ECO:0000256" key="6">
    <source>
        <dbReference type="PIRSR" id="PIRSR000149-3"/>
    </source>
</evidence>
<feature type="binding site" evidence="6">
    <location>
        <position position="36"/>
    </location>
    <ligand>
        <name>NAD(+)</name>
        <dbReference type="ChEBI" id="CHEBI:57540"/>
    </ligand>
</feature>
<dbReference type="CDD" id="cd18126">
    <property type="entry name" value="GAPDH_I_C"/>
    <property type="match status" value="1"/>
</dbReference>
<feature type="binding site" evidence="5">
    <location>
        <position position="234"/>
    </location>
    <ligand>
        <name>D-glyceraldehyde 3-phosphate</name>
        <dbReference type="ChEBI" id="CHEBI:59776"/>
    </ligand>
</feature>
<dbReference type="Gene3D" id="3.30.360.10">
    <property type="entry name" value="Dihydrodipicolinate Reductase, domain 2"/>
    <property type="match status" value="1"/>
</dbReference>
<dbReference type="GO" id="GO:0050661">
    <property type="term" value="F:NADP binding"/>
    <property type="evidence" value="ECO:0007669"/>
    <property type="project" value="InterPro"/>
</dbReference>
<feature type="binding site" evidence="5">
    <location>
        <position position="183"/>
    </location>
    <ligand>
        <name>D-glyceraldehyde 3-phosphate</name>
        <dbReference type="ChEBI" id="CHEBI:59776"/>
    </ligand>
</feature>
<name>A0A0R1ZGJ2_9LACO</name>
<proteinExistence type="inferred from homology"/>
<dbReference type="STRING" id="1423820.FC64_GL000366"/>
<feature type="binding site" evidence="5">
    <location>
        <begin position="152"/>
        <end position="154"/>
    </location>
    <ligand>
        <name>D-glyceraldehyde 3-phosphate</name>
        <dbReference type="ChEBI" id="CHEBI:59776"/>
    </ligand>
</feature>
<keyword evidence="6" id="KW-0520">NAD</keyword>
<dbReference type="GO" id="GO:0006006">
    <property type="term" value="P:glucose metabolic process"/>
    <property type="evidence" value="ECO:0007669"/>
    <property type="project" value="InterPro"/>
</dbReference>
<evidence type="ECO:0000256" key="2">
    <source>
        <dbReference type="ARBA" id="ARBA00021022"/>
    </source>
</evidence>
<comment type="caution">
    <text evidence="10">The sequence shown here is derived from an EMBL/GenBank/DDBJ whole genome shotgun (WGS) entry which is preliminary data.</text>
</comment>
<dbReference type="InterPro" id="IPR020831">
    <property type="entry name" value="GlycerAld/Erythrose_P_DH"/>
</dbReference>
<dbReference type="Pfam" id="PF00044">
    <property type="entry name" value="Gp_dh_N"/>
    <property type="match status" value="1"/>
</dbReference>
<dbReference type="InterPro" id="IPR020828">
    <property type="entry name" value="GlycerAld_3-P_DH_NAD(P)-bd"/>
</dbReference>
<dbReference type="InterPro" id="IPR020829">
    <property type="entry name" value="GlycerAld_3-P_DH_cat"/>
</dbReference>
<evidence type="ECO:0000313" key="11">
    <source>
        <dbReference type="Proteomes" id="UP000051291"/>
    </source>
</evidence>
<feature type="active site" description="Nucleophile" evidence="4">
    <location>
        <position position="153"/>
    </location>
</feature>
<dbReference type="PRINTS" id="PR00078">
    <property type="entry name" value="G3PDHDRGNASE"/>
</dbReference>
<dbReference type="AlphaFoldDB" id="A0A0R1ZGJ2"/>
<evidence type="ECO:0000256" key="8">
    <source>
        <dbReference type="RuleBase" id="RU000397"/>
    </source>
</evidence>
<evidence type="ECO:0000256" key="3">
    <source>
        <dbReference type="ARBA" id="ARBA00023002"/>
    </source>
</evidence>
<sequence>MTVKIGINGFGRIGRLALRRILSLKDTELEVVAINDLCAPQQLAHLFKYDTIHGTFDGDVSADDKALYINGKQINVYAFPDAKEIPWVKNDGIDIVLECSGFYTSGEKAQAHIEAGAKKVLISAPAGKIKTVVYNVNHDILKKDDQIVSAGSCTTNSLAPLAYALNQEFGIKAGTMTTVHAYTATQKIQDGPNKDVRSARAAAENTIPHSTGAAKAIGLVIPELDGKLKGHAQRVPVIDGSITELVTVLNKKVTEEEVNEALKKHTENNPSFGYNDDSIVSLDVIDTTFGGIFDPTQTEITTVDDLQLVKTVSWYDNEYGFVSQMIRTLTTLSKLI</sequence>
<evidence type="ECO:0000256" key="1">
    <source>
        <dbReference type="ARBA" id="ARBA00007406"/>
    </source>
</evidence>
<dbReference type="Pfam" id="PF02800">
    <property type="entry name" value="Gp_dh_C"/>
    <property type="match status" value="1"/>
</dbReference>
<dbReference type="InterPro" id="IPR006424">
    <property type="entry name" value="Glyceraldehyde-3-P_DH_1"/>
</dbReference>
<dbReference type="RefSeq" id="WP_057905969.1">
    <property type="nucleotide sequence ID" value="NZ_AYYZ01000002.1"/>
</dbReference>
<feature type="binding site" evidence="5">
    <location>
        <begin position="211"/>
        <end position="212"/>
    </location>
    <ligand>
        <name>D-glyceraldehyde 3-phosphate</name>
        <dbReference type="ChEBI" id="CHEBI:59776"/>
    </ligand>
</feature>
<dbReference type="FunFam" id="3.40.50.720:FF:000001">
    <property type="entry name" value="Glyceraldehyde-3-phosphate dehydrogenase"/>
    <property type="match status" value="1"/>
</dbReference>
<gene>
    <name evidence="10" type="ORF">FC64_GL000366</name>
</gene>
<dbReference type="Gene3D" id="3.40.50.720">
    <property type="entry name" value="NAD(P)-binding Rossmann-like Domain"/>
    <property type="match status" value="1"/>
</dbReference>
<feature type="binding site" evidence="6">
    <location>
        <begin position="12"/>
        <end position="13"/>
    </location>
    <ligand>
        <name>NAD(+)</name>
        <dbReference type="ChEBI" id="CHEBI:57540"/>
    </ligand>
</feature>
<evidence type="ECO:0000256" key="7">
    <source>
        <dbReference type="PIRSR" id="PIRSR000149-4"/>
    </source>
</evidence>
<keyword evidence="3" id="KW-0560">Oxidoreductase</keyword>
<dbReference type="GO" id="GO:0016620">
    <property type="term" value="F:oxidoreductase activity, acting on the aldehyde or oxo group of donors, NAD or NADP as acceptor"/>
    <property type="evidence" value="ECO:0007669"/>
    <property type="project" value="InterPro"/>
</dbReference>
<feature type="domain" description="Glyceraldehyde 3-phosphate dehydrogenase NAD(P) binding" evidence="9">
    <location>
        <begin position="3"/>
        <end position="153"/>
    </location>
</feature>
<dbReference type="PATRIC" id="fig|1423820.4.peg.366"/>